<dbReference type="Pfam" id="PF06013">
    <property type="entry name" value="WXG100"/>
    <property type="match status" value="1"/>
</dbReference>
<evidence type="ECO:0000313" key="2">
    <source>
        <dbReference type="Proteomes" id="UP000255355"/>
    </source>
</evidence>
<dbReference type="AlphaFoldDB" id="A0A370H7I4"/>
<comment type="caution">
    <text evidence="1">The sequence shown here is derived from an EMBL/GenBank/DDBJ whole genome shotgun (WGS) entry which is preliminary data.</text>
</comment>
<reference evidence="1 2" key="1">
    <citation type="submission" date="2018-07" db="EMBL/GenBank/DDBJ databases">
        <title>Genomic Encyclopedia of Type Strains, Phase IV (KMG-IV): sequencing the most valuable type-strain genomes for metagenomic binning, comparative biology and taxonomic classification.</title>
        <authorList>
            <person name="Goeker M."/>
        </authorList>
    </citation>
    <scope>NUCLEOTIDE SEQUENCE [LARGE SCALE GENOMIC DNA]</scope>
    <source>
        <strain evidence="1 2">DSM 44952</strain>
    </source>
</reference>
<evidence type="ECO:0000313" key="1">
    <source>
        <dbReference type="EMBL" id="RDI52652.1"/>
    </source>
</evidence>
<dbReference type="SUPFAM" id="SSF140453">
    <property type="entry name" value="EsxAB dimer-like"/>
    <property type="match status" value="1"/>
</dbReference>
<sequence>MGFTKYNPAIIVPGLGDLRGSHAKLTTDNQDIQQAAAELMAIWRGKAADNFDAAHKAWMNEFSDTLTKLQDLINVSQSAMDEALALDASLAGGFGA</sequence>
<organism evidence="1 2">
    <name type="scientific">Nocardia mexicana</name>
    <dbReference type="NCBI Taxonomy" id="279262"/>
    <lineage>
        <taxon>Bacteria</taxon>
        <taxon>Bacillati</taxon>
        <taxon>Actinomycetota</taxon>
        <taxon>Actinomycetes</taxon>
        <taxon>Mycobacteriales</taxon>
        <taxon>Nocardiaceae</taxon>
        <taxon>Nocardia</taxon>
    </lineage>
</organism>
<keyword evidence="2" id="KW-1185">Reference proteome</keyword>
<protein>
    <submittedName>
        <fullName evidence="1">WXG100 family type VII secretion target</fullName>
    </submittedName>
</protein>
<gene>
    <name evidence="1" type="ORF">DFR68_10336</name>
</gene>
<dbReference type="InterPro" id="IPR036689">
    <property type="entry name" value="ESAT-6-like_sf"/>
</dbReference>
<proteinExistence type="predicted"/>
<dbReference type="Proteomes" id="UP000255355">
    <property type="component" value="Unassembled WGS sequence"/>
</dbReference>
<dbReference type="InterPro" id="IPR010310">
    <property type="entry name" value="T7SS_ESAT-6-like"/>
</dbReference>
<dbReference type="Gene3D" id="1.10.287.1060">
    <property type="entry name" value="ESAT-6-like"/>
    <property type="match status" value="1"/>
</dbReference>
<dbReference type="RefSeq" id="WP_068020711.1">
    <property type="nucleotide sequence ID" value="NZ_QQAZ01000003.1"/>
</dbReference>
<name>A0A370H7I4_9NOCA</name>
<dbReference type="EMBL" id="QQAZ01000003">
    <property type="protein sequence ID" value="RDI52652.1"/>
    <property type="molecule type" value="Genomic_DNA"/>
</dbReference>
<accession>A0A370H7I4</accession>
<dbReference type="OrthoDB" id="4554252at2"/>